<protein>
    <recommendedName>
        <fullName evidence="11">CCHC-type domain-containing protein</fullName>
    </recommendedName>
</protein>
<keyword evidence="8" id="KW-0479">Metal-binding</keyword>
<organism evidence="12 13">
    <name type="scientific">Ascodesmis nigricans</name>
    <dbReference type="NCBI Taxonomy" id="341454"/>
    <lineage>
        <taxon>Eukaryota</taxon>
        <taxon>Fungi</taxon>
        <taxon>Dikarya</taxon>
        <taxon>Ascomycota</taxon>
        <taxon>Pezizomycotina</taxon>
        <taxon>Pezizomycetes</taxon>
        <taxon>Pezizales</taxon>
        <taxon>Ascodesmidaceae</taxon>
        <taxon>Ascodesmis</taxon>
    </lineage>
</organism>
<dbReference type="FunFam" id="3.40.50.300:FF:001152">
    <property type="entry name" value="tRNA-splicing endonuclease, putative"/>
    <property type="match status" value="1"/>
</dbReference>
<feature type="compositionally biased region" description="Polar residues" evidence="10">
    <location>
        <begin position="1898"/>
        <end position="1913"/>
    </location>
</feature>
<evidence type="ECO:0000256" key="8">
    <source>
        <dbReference type="PROSITE-ProRule" id="PRU00047"/>
    </source>
</evidence>
<keyword evidence="7" id="KW-0539">Nucleus</keyword>
<dbReference type="GO" id="GO:0005694">
    <property type="term" value="C:chromosome"/>
    <property type="evidence" value="ECO:0007669"/>
    <property type="project" value="UniProtKB-ARBA"/>
</dbReference>
<keyword evidence="8" id="KW-0863">Zinc-finger</keyword>
<dbReference type="InterPro" id="IPR027417">
    <property type="entry name" value="P-loop_NTPase"/>
</dbReference>
<dbReference type="PANTHER" id="PTHR10887">
    <property type="entry name" value="DNA2/NAM7 HELICASE FAMILY"/>
    <property type="match status" value="1"/>
</dbReference>
<keyword evidence="5" id="KW-0347">Helicase</keyword>
<comment type="subcellular location">
    <subcellularLocation>
        <location evidence="1">Nucleus</location>
    </subcellularLocation>
</comment>
<dbReference type="InterPro" id="IPR047187">
    <property type="entry name" value="SF1_C_Upf1"/>
</dbReference>
<dbReference type="InterPro" id="IPR041677">
    <property type="entry name" value="DNA2/NAM7_AAA_11"/>
</dbReference>
<feature type="region of interest" description="Disordered" evidence="10">
    <location>
        <begin position="937"/>
        <end position="968"/>
    </location>
</feature>
<keyword evidence="6" id="KW-0067">ATP-binding</keyword>
<feature type="compositionally biased region" description="Pro residues" evidence="10">
    <location>
        <begin position="1792"/>
        <end position="1821"/>
    </location>
</feature>
<dbReference type="SUPFAM" id="SSF52540">
    <property type="entry name" value="P-loop containing nucleoside triphosphate hydrolases"/>
    <property type="match status" value="1"/>
</dbReference>
<keyword evidence="9" id="KW-0175">Coiled coil</keyword>
<dbReference type="PROSITE" id="PS50158">
    <property type="entry name" value="ZF_CCHC"/>
    <property type="match status" value="1"/>
</dbReference>
<dbReference type="CDD" id="cd18808">
    <property type="entry name" value="SF1_C_Upf1"/>
    <property type="match status" value="1"/>
</dbReference>
<comment type="similarity">
    <text evidence="2">Belongs to the DNA2/NAM7 helicase family.</text>
</comment>
<name>A0A4S2MSS5_9PEZI</name>
<evidence type="ECO:0000256" key="5">
    <source>
        <dbReference type="ARBA" id="ARBA00022806"/>
    </source>
</evidence>
<feature type="compositionally biased region" description="Basic residues" evidence="10">
    <location>
        <begin position="1830"/>
        <end position="1839"/>
    </location>
</feature>
<dbReference type="STRING" id="341454.A0A4S2MSS5"/>
<dbReference type="EMBL" id="ML220133">
    <property type="protein sequence ID" value="TGZ79287.1"/>
    <property type="molecule type" value="Genomic_DNA"/>
</dbReference>
<dbReference type="Proteomes" id="UP000298138">
    <property type="component" value="Unassembled WGS sequence"/>
</dbReference>
<dbReference type="Pfam" id="PF13086">
    <property type="entry name" value="AAA_11"/>
    <property type="match status" value="1"/>
</dbReference>
<dbReference type="InterPro" id="IPR001878">
    <property type="entry name" value="Znf_CCHC"/>
</dbReference>
<feature type="compositionally biased region" description="Pro residues" evidence="10">
    <location>
        <begin position="1929"/>
        <end position="1940"/>
    </location>
</feature>
<dbReference type="PANTHER" id="PTHR10887:SF495">
    <property type="entry name" value="HELICASE SENATAXIN ISOFORM X1-RELATED"/>
    <property type="match status" value="1"/>
</dbReference>
<dbReference type="Pfam" id="PF00098">
    <property type="entry name" value="zf-CCHC"/>
    <property type="match status" value="1"/>
</dbReference>
<dbReference type="GO" id="GO:0005524">
    <property type="term" value="F:ATP binding"/>
    <property type="evidence" value="ECO:0007669"/>
    <property type="project" value="UniProtKB-KW"/>
</dbReference>
<dbReference type="GO" id="GO:0016604">
    <property type="term" value="C:nuclear body"/>
    <property type="evidence" value="ECO:0007669"/>
    <property type="project" value="TreeGrafter"/>
</dbReference>
<feature type="compositionally biased region" description="Acidic residues" evidence="10">
    <location>
        <begin position="953"/>
        <end position="965"/>
    </location>
</feature>
<dbReference type="FunCoup" id="A0A4S2MSS5">
    <property type="interactions" value="282"/>
</dbReference>
<evidence type="ECO:0000256" key="2">
    <source>
        <dbReference type="ARBA" id="ARBA00007913"/>
    </source>
</evidence>
<dbReference type="GO" id="GO:0008270">
    <property type="term" value="F:zinc ion binding"/>
    <property type="evidence" value="ECO:0007669"/>
    <property type="project" value="UniProtKB-KW"/>
</dbReference>
<dbReference type="InterPro" id="IPR041679">
    <property type="entry name" value="DNA2/NAM7-like_C"/>
</dbReference>
<feature type="domain" description="CCHC-type" evidence="11">
    <location>
        <begin position="1828"/>
        <end position="1843"/>
    </location>
</feature>
<dbReference type="InterPro" id="IPR036875">
    <property type="entry name" value="Znf_CCHC_sf"/>
</dbReference>
<dbReference type="InterPro" id="IPR045055">
    <property type="entry name" value="DNA2/NAM7-like"/>
</dbReference>
<proteinExistence type="inferred from homology"/>
<dbReference type="Pfam" id="PF23576">
    <property type="entry name" value="SEN1_barrel"/>
    <property type="match status" value="1"/>
</dbReference>
<dbReference type="InterPro" id="IPR056474">
    <property type="entry name" value="SEN1_barrel"/>
</dbReference>
<evidence type="ECO:0000256" key="1">
    <source>
        <dbReference type="ARBA" id="ARBA00004123"/>
    </source>
</evidence>
<dbReference type="Gene3D" id="3.40.50.300">
    <property type="entry name" value="P-loop containing nucleotide triphosphate hydrolases"/>
    <property type="match status" value="2"/>
</dbReference>
<dbReference type="Pfam" id="PF13087">
    <property type="entry name" value="AAA_12"/>
    <property type="match status" value="1"/>
</dbReference>
<feature type="coiled-coil region" evidence="9">
    <location>
        <begin position="1364"/>
        <end position="1440"/>
    </location>
</feature>
<evidence type="ECO:0000256" key="6">
    <source>
        <dbReference type="ARBA" id="ARBA00022840"/>
    </source>
</evidence>
<dbReference type="SMART" id="SM00343">
    <property type="entry name" value="ZnF_C2HC"/>
    <property type="match status" value="2"/>
</dbReference>
<keyword evidence="8" id="KW-0862">Zinc</keyword>
<sequence length="1964" mass="220759">MGSEIADLVQDGLHTVANIPEDIHWICPNNGGATTEFDAETRIRATRNALMLFSFTEEQQANQEWLNQHLTVQLSRCFDCVKNFYIQRVKLAQQLEESMASEMVDMFFSHVREQWDKKRVLPLIEEAATALRSMELDAWTERLQKETGWRRAIYECFCDPALLDEAAQMETFRKLCGTGKLSIEGPAVGMVTFLFSDHTELRDVAAQSWETHGPAITPLLFDELLVRPLEAATREFERNLKYAKMEKFLYGLGTMMQYLDRDVILRCISGSEKDPIKLGISRLMPNFHCWPSFLRLMKTLMTKLGSDVWEVITPLTPSGFSDVVFKDRLFTELLQKTEQGTAGESKLLNLTEWMSAYIESIEPFLRASQAPGLLNQIMNAIHAPLSNGLCLKESMKVLLAVLQGAESNVGTGNTLVQHAFELAVGHLPLVSNVAWSTDSFEDALMGKHMGIAKQIAQEIVLSLMKIGVQFMAIDFDLLFRKKAAGKTLYAYRISDELWECFSKGLLVNCTAEYCKSSLECLRGLQNIDRLHVSTDDPLVKEKAHFNLSLAAVDRPLANHLKALGRCEVSKLEGLISSEPSCDLLLGFLMSRSSDVAIPAEDVFLAGLRAEDMADALRLMLVKDFTPTILALSSISRRLAKLTHFAMMPRWVKIGMTTLDVLCDKTQGLIRKRDFETYEKTLLRVYWEVQWRCLMVIFKRSRKWSLAEEKPVMIEFLRDSMDYAGTLFDNFWVFEQALCGHQVAGNTAEESQWTDRLLQDASKPLTSLVDIMSIQDDHLLQTAHQLMCKMLGLFDQKLKGSQRSQIVDDAFCAALKPMLHPEDPTAPSRTNLTEVQKTELSEEVIKLRPDFAPRPPEKQVIQISDDDYGDLSDSDMIKASQFTSSKTVQSKLDFSKAIPKAAVPKPTPLRVGAAKAKKEEEERAAFLRRRREEKEALARKKAAAIAKKKAETEPSSDEEQSSDDEGGNTLFKLGSRAKMVVKGENLQPLTRKKPTIKRPVIKREKDKRARIAPDLSPLYRQIFKWDFCHRDAFPPGLSAADYTQVAKSFKSYGAYKQTFEPLLILEAWQSFLKSKEELVPSGCLEVKISTRMKADSFVELETTVDNMDDRNRWSESDIIVLSTSKTPLNESGINQHCIARVNTINRKFRGPREVTLRCDPGPVMLQKMTNGGTLYGMKIMSLIPLEREYGSLIALQYYDLREEIMMAKSREVEEPTQDEISKTCQLYDTNEPQARAIIAATSAGSGFSLIQGPPGTGKTKTVIGIVGAMLTVHGQAIQVPGTTQKKAAPVTRKLLVCAPSNAAVDELVIRFKKGVRTTKGETVIPRIVRIGRSDVINAEVKDVTLEDLIDARMGPALEKGNNQNMDELREKHTKLMEERDVLQKELDDCRANKQDPGNRLQNIDALSATIRTLRRELDSTRNTNKENSRNLEIKRRQIQQEIMNEAHIICATLSGSGHEMLRNVNVDFETVIIDEAAQSVELSALIPLKFGCDKCILVGDPQQLPPTVLSREAAKFSYEKSLFVRIQENNSKNVHLLSIQYRMHPMISSFPSAEFYNSNLMDGEGMADLRTTPWHKSTVFGPYRFFDVAGKESRGGTSLINREEVQTAIQLFQRLTSDFPEVKFQGRVGIVTPYRQQLFELKKQFEGRFGRSILTDVEFNTVDAFQGRERDIILFSCVRAADEGGVGFLSDIRRMNVGLTRAKSSLFVLGNSQFLMRNRMWGRLVEDAKARDVFTTDTRKILSRSSRLDRNQAPAAPNQVDAHWDPMDIDEEPPANAAYQTSTSNGARLPPQEIRPPPQEILPPGQPPSVKPPQGPNNPSKPSPTDVTCRRCGKPGHSKKQCPQLASTDPTKVRCRRCHKFGHYEKGCTLPPKPPTPNIPTKRRHEPDNSGPDSKRPHTNNPFGGSTSSGNPVTSKPDNNAPKPDEPNKPPKPSTGVPPGPKKIIRRKDNSNPLLQRKPPPPSRR</sequence>
<dbReference type="Pfam" id="PF12726">
    <property type="entry name" value="SEN1_N"/>
    <property type="match status" value="1"/>
</dbReference>
<dbReference type="GO" id="GO:0006369">
    <property type="term" value="P:termination of RNA polymerase II transcription"/>
    <property type="evidence" value="ECO:0007669"/>
    <property type="project" value="TreeGrafter"/>
</dbReference>
<dbReference type="GO" id="GO:0001147">
    <property type="term" value="F:transcription termination site sequence-specific DNA binding"/>
    <property type="evidence" value="ECO:0007669"/>
    <property type="project" value="TreeGrafter"/>
</dbReference>
<evidence type="ECO:0000313" key="13">
    <source>
        <dbReference type="Proteomes" id="UP000298138"/>
    </source>
</evidence>
<dbReference type="GO" id="GO:0004386">
    <property type="term" value="F:helicase activity"/>
    <property type="evidence" value="ECO:0007669"/>
    <property type="project" value="UniProtKB-KW"/>
</dbReference>
<feature type="region of interest" description="Disordered" evidence="10">
    <location>
        <begin position="1744"/>
        <end position="1964"/>
    </location>
</feature>
<evidence type="ECO:0000256" key="3">
    <source>
        <dbReference type="ARBA" id="ARBA00022741"/>
    </source>
</evidence>
<evidence type="ECO:0000313" key="12">
    <source>
        <dbReference type="EMBL" id="TGZ79287.1"/>
    </source>
</evidence>
<dbReference type="CDD" id="cd18042">
    <property type="entry name" value="DEXXQc_SETX"/>
    <property type="match status" value="1"/>
</dbReference>
<dbReference type="GO" id="GO:0016787">
    <property type="term" value="F:hydrolase activity"/>
    <property type="evidence" value="ECO:0007669"/>
    <property type="project" value="UniProtKB-KW"/>
</dbReference>
<dbReference type="OrthoDB" id="6513042at2759"/>
<evidence type="ECO:0000256" key="7">
    <source>
        <dbReference type="ARBA" id="ARBA00023242"/>
    </source>
</evidence>
<keyword evidence="4" id="KW-0378">Hydrolase</keyword>
<dbReference type="FunFam" id="3.40.50.300:FF:000326">
    <property type="entry name" value="P-loop containing nucleoside triphosphate hydrolase"/>
    <property type="match status" value="1"/>
</dbReference>
<reference evidence="12 13" key="1">
    <citation type="submission" date="2019-04" db="EMBL/GenBank/DDBJ databases">
        <title>Comparative genomics and transcriptomics to analyze fruiting body development in filamentous ascomycetes.</title>
        <authorList>
            <consortium name="DOE Joint Genome Institute"/>
            <person name="Lutkenhaus R."/>
            <person name="Traeger S."/>
            <person name="Breuer J."/>
            <person name="Kuo A."/>
            <person name="Lipzen A."/>
            <person name="Pangilinan J."/>
            <person name="Dilworth D."/>
            <person name="Sandor L."/>
            <person name="Poggeler S."/>
            <person name="Barry K."/>
            <person name="Grigoriev I.V."/>
            <person name="Nowrousian M."/>
        </authorList>
    </citation>
    <scope>NUCLEOTIDE SEQUENCE [LARGE SCALE GENOMIC DNA]</scope>
    <source>
        <strain evidence="12 13">CBS 389.68</strain>
    </source>
</reference>
<evidence type="ECO:0000256" key="10">
    <source>
        <dbReference type="SAM" id="MobiDB-lite"/>
    </source>
</evidence>
<dbReference type="Gene3D" id="4.10.60.10">
    <property type="entry name" value="Zinc finger, CCHC-type"/>
    <property type="match status" value="1"/>
</dbReference>
<accession>A0A4S2MSS5</accession>
<gene>
    <name evidence="12" type="ORF">EX30DRAFT_115713</name>
</gene>
<evidence type="ECO:0000256" key="4">
    <source>
        <dbReference type="ARBA" id="ARBA00022801"/>
    </source>
</evidence>
<dbReference type="SUPFAM" id="SSF57756">
    <property type="entry name" value="Retrovirus zinc finger-like domains"/>
    <property type="match status" value="1"/>
</dbReference>
<feature type="compositionally biased region" description="Basic and acidic residues" evidence="10">
    <location>
        <begin position="1884"/>
        <end position="1895"/>
    </location>
</feature>
<evidence type="ECO:0000259" key="11">
    <source>
        <dbReference type="PROSITE" id="PS50158"/>
    </source>
</evidence>
<dbReference type="InParanoid" id="A0A4S2MSS5"/>
<keyword evidence="3" id="KW-0547">Nucleotide-binding</keyword>
<keyword evidence="13" id="KW-1185">Reference proteome</keyword>
<dbReference type="InterPro" id="IPR024481">
    <property type="entry name" value="Helicase_Sen1_N"/>
</dbReference>
<evidence type="ECO:0000256" key="9">
    <source>
        <dbReference type="SAM" id="Coils"/>
    </source>
</evidence>